<dbReference type="KEGG" id="pspc:Strain318_002941"/>
<keyword evidence="2" id="KW-0732">Signal</keyword>
<dbReference type="InterPro" id="IPR007863">
    <property type="entry name" value="Peptidase_M16_C"/>
</dbReference>
<dbReference type="PANTHER" id="PTHR11851">
    <property type="entry name" value="METALLOPROTEASE"/>
    <property type="match status" value="1"/>
</dbReference>
<feature type="domain" description="Peptidase M16 C-terminal" evidence="4">
    <location>
        <begin position="196"/>
        <end position="370"/>
    </location>
</feature>
<feature type="domain" description="Peptidase M16 N-terminal" evidence="3">
    <location>
        <begin position="39"/>
        <end position="176"/>
    </location>
</feature>
<dbReference type="InterPro" id="IPR011249">
    <property type="entry name" value="Metalloenz_LuxS/M16"/>
</dbReference>
<feature type="chain" id="PRO_5041295296" evidence="2">
    <location>
        <begin position="20"/>
        <end position="450"/>
    </location>
</feature>
<dbReference type="EMBL" id="CP130613">
    <property type="protein sequence ID" value="WKW16524.1"/>
    <property type="molecule type" value="Genomic_DNA"/>
</dbReference>
<dbReference type="InterPro" id="IPR050361">
    <property type="entry name" value="MPP/UQCRC_Complex"/>
</dbReference>
<dbReference type="Gene3D" id="3.30.830.10">
    <property type="entry name" value="Metalloenzyme, LuxS/M16 peptidase-like"/>
    <property type="match status" value="2"/>
</dbReference>
<evidence type="ECO:0000259" key="3">
    <source>
        <dbReference type="Pfam" id="PF00675"/>
    </source>
</evidence>
<evidence type="ECO:0000313" key="7">
    <source>
        <dbReference type="Proteomes" id="UP001229955"/>
    </source>
</evidence>
<keyword evidence="7" id="KW-1185">Reference proteome</keyword>
<evidence type="ECO:0000259" key="4">
    <source>
        <dbReference type="Pfam" id="PF05193"/>
    </source>
</evidence>
<dbReference type="AlphaFoldDB" id="A0AA49Q5T4"/>
<comment type="similarity">
    <text evidence="1">Belongs to the peptidase M16 family.</text>
</comment>
<evidence type="ECO:0000256" key="1">
    <source>
        <dbReference type="ARBA" id="ARBA00007261"/>
    </source>
</evidence>
<dbReference type="EMBL" id="CP130612">
    <property type="protein sequence ID" value="WKW13618.1"/>
    <property type="molecule type" value="Genomic_DNA"/>
</dbReference>
<feature type="signal peptide" evidence="2">
    <location>
        <begin position="1"/>
        <end position="19"/>
    </location>
</feature>
<accession>A0AA49Q5T4</accession>
<dbReference type="Pfam" id="PF05193">
    <property type="entry name" value="Peptidase_M16_C"/>
    <property type="match status" value="1"/>
</dbReference>
<dbReference type="InterPro" id="IPR011765">
    <property type="entry name" value="Pept_M16_N"/>
</dbReference>
<dbReference type="Proteomes" id="UP001229955">
    <property type="component" value="Chromosome"/>
</dbReference>
<protein>
    <submittedName>
        <fullName evidence="5">Pitrilysin family protein</fullName>
    </submittedName>
</protein>
<organism evidence="5">
    <name type="scientific">Pseudogemmatithrix spongiicola</name>
    <dbReference type="NCBI Taxonomy" id="3062599"/>
    <lineage>
        <taxon>Bacteria</taxon>
        <taxon>Pseudomonadati</taxon>
        <taxon>Gemmatimonadota</taxon>
        <taxon>Gemmatimonadia</taxon>
        <taxon>Gemmatimonadales</taxon>
        <taxon>Gemmatimonadaceae</taxon>
        <taxon>Pseudogemmatithrix</taxon>
    </lineage>
</organism>
<gene>
    <name evidence="5" type="ORF">Strain138_002943</name>
    <name evidence="6" type="ORF">Strain318_002941</name>
</gene>
<name>A0AA49Q5T4_9BACT</name>
<accession>A0AA49K2H2</accession>
<reference evidence="5" key="1">
    <citation type="submission" date="2023-07" db="EMBL/GenBank/DDBJ databases">
        <authorList>
            <person name="Haufschild T."/>
            <person name="Kallscheuer N."/>
            <person name="Hammer J."/>
            <person name="Kohn T."/>
            <person name="Kabuu M."/>
            <person name="Jogler M."/>
            <person name="Wohfarth N."/>
            <person name="Heuer A."/>
            <person name="Rohde M."/>
            <person name="van Teeseling M.C.F."/>
            <person name="Jogler C."/>
        </authorList>
    </citation>
    <scope>NUCLEOTIDE SEQUENCE</scope>
    <source>
        <strain evidence="5">Strain 138</strain>
        <strain evidence="6">Strain 318</strain>
    </source>
</reference>
<dbReference type="RefSeq" id="WP_367886456.1">
    <property type="nucleotide sequence ID" value="NZ_CP130612.1"/>
</dbReference>
<dbReference type="Pfam" id="PF00675">
    <property type="entry name" value="Peptidase_M16"/>
    <property type="match status" value="1"/>
</dbReference>
<evidence type="ECO:0000313" key="6">
    <source>
        <dbReference type="EMBL" id="WKW16524.1"/>
    </source>
</evidence>
<dbReference type="SUPFAM" id="SSF63411">
    <property type="entry name" value="LuxS/MPP-like metallohydrolase"/>
    <property type="match status" value="2"/>
</dbReference>
<sequence>MRHLASAIAALALSSSLAAQGPLRVPVTVDTLPNGLTLIIHRDPSVPVVTTNVWYHVGSGDEKVGRTGFAHLFEHLMFMGSKNAPYPQFDRLLEAAGANNNGSTNPDRTNYYESGPASALPLMLWLEADRLGWMLETMDAPKVDLQRDVVKNERRQSYENQPYGLAFEHLVAAIYPKGHPYSWSTIGSMADLSAASLEDVKDFFRTYYTPNNASIVVAGAVNVDSVRALARQMFGEIPRGPAIERPRPAPFTLRDTTIVLEDRVQLPRVYLAWHAVPEFSADDAALDVAAYILAGARNSRLTQALVFQRELATNASAFNSSKRLDGDFQVVATARPGIALDSLTRVIDAELRRLASEPPTARELEQAKNSIEASFLNGLEFVDAKADRLNAYYYATGTPDYFQQDLDRYRRVTAADVSRVVRQYLLTGRVTLSVVPQGRTNLAATPRVTQ</sequence>
<evidence type="ECO:0000256" key="2">
    <source>
        <dbReference type="SAM" id="SignalP"/>
    </source>
</evidence>
<evidence type="ECO:0000313" key="5">
    <source>
        <dbReference type="EMBL" id="WKW13618.1"/>
    </source>
</evidence>
<dbReference type="GO" id="GO:0046872">
    <property type="term" value="F:metal ion binding"/>
    <property type="evidence" value="ECO:0007669"/>
    <property type="project" value="InterPro"/>
</dbReference>
<proteinExistence type="inferred from homology"/>
<dbReference type="PANTHER" id="PTHR11851:SF49">
    <property type="entry name" value="MITOCHONDRIAL-PROCESSING PEPTIDASE SUBUNIT ALPHA"/>
    <property type="match status" value="1"/>
</dbReference>